<dbReference type="PROSITE" id="PS50181">
    <property type="entry name" value="FBOX"/>
    <property type="match status" value="1"/>
</dbReference>
<dbReference type="Gene3D" id="1.20.1280.50">
    <property type="match status" value="1"/>
</dbReference>
<sequence>MSKSNEKCGNVGEPMDSEMFHNSSCDTTLKNLDKATQTGIVETNAVIDTFPDVRGDKSTSLPALPNEIWLKIFSNLSHGDLLQVKLVCKYWLQLAQAPELRRRSKLVITTQNLKNICDFIKRQDFKCESVVLDEEGRGFTSVDRESLLTVFKHLGSAVVQLKLYELSSLSMLSSLLPNLEELNLLDIYPQKGVLVDFNKFPNLKSLLMDVDDGDSKTQMQLFSSFYQMSGIRLEALTLNIGRFAASCLAALALHASSLRWLKLKIDFDISRDSILQLQLEETLKNFTQLEVLQIKCHNGATARAILENLFKGNRLKAIALDFPYRDDDDVVQIIAQKWSDSLESLELAHYFITGNSAKWLNFLSGKLNRLYLRECGYVPEHLLDSIAPKTNKRLTELKFVNSNLTPKLFWDLFQRLPNLTTLDFSCNQITDLEMNYLFRHLVHLRHLFLDACKSENDIKLFCSTPNISNLAKLQTLQTCLCPIKVLEILNLDFKFKELTKLYLSPCSRSKNPPASTLVDISKYFTALEELCFYNVALRQTSVLHKPLCFPRLCRLNGQRLF</sequence>
<dbReference type="Pfam" id="PF13855">
    <property type="entry name" value="LRR_8"/>
    <property type="match status" value="1"/>
</dbReference>
<dbReference type="PANTHER" id="PTHR38926">
    <property type="entry name" value="F-BOX DOMAIN CONTAINING PROTEIN, EXPRESSED"/>
    <property type="match status" value="1"/>
</dbReference>
<feature type="domain" description="F-box" evidence="1">
    <location>
        <begin position="58"/>
        <end position="104"/>
    </location>
</feature>
<dbReference type="InterPro" id="IPR001611">
    <property type="entry name" value="Leu-rich_rpt"/>
</dbReference>
<dbReference type="PROSITE" id="PS51450">
    <property type="entry name" value="LRR"/>
    <property type="match status" value="1"/>
</dbReference>
<dbReference type="PANTHER" id="PTHR38926:SF5">
    <property type="entry name" value="F-BOX AND LEUCINE-RICH REPEAT PROTEIN 6"/>
    <property type="match status" value="1"/>
</dbReference>
<evidence type="ECO:0000313" key="2">
    <source>
        <dbReference type="EnsemblMetazoa" id="GAUT019884-PA"/>
    </source>
</evidence>
<dbReference type="SUPFAM" id="SSF52047">
    <property type="entry name" value="RNI-like"/>
    <property type="match status" value="1"/>
</dbReference>
<protein>
    <submittedName>
        <fullName evidence="2">F-box domain-containing protein</fullName>
    </submittedName>
</protein>
<dbReference type="VEuPathDB" id="VectorBase:GAUT019884"/>
<dbReference type="SMART" id="SM00256">
    <property type="entry name" value="FBOX"/>
    <property type="match status" value="1"/>
</dbReference>
<organism evidence="2 3">
    <name type="scientific">Glossina austeni</name>
    <name type="common">Savannah tsetse fly</name>
    <dbReference type="NCBI Taxonomy" id="7395"/>
    <lineage>
        <taxon>Eukaryota</taxon>
        <taxon>Metazoa</taxon>
        <taxon>Ecdysozoa</taxon>
        <taxon>Arthropoda</taxon>
        <taxon>Hexapoda</taxon>
        <taxon>Insecta</taxon>
        <taxon>Pterygota</taxon>
        <taxon>Neoptera</taxon>
        <taxon>Endopterygota</taxon>
        <taxon>Diptera</taxon>
        <taxon>Brachycera</taxon>
        <taxon>Muscomorpha</taxon>
        <taxon>Hippoboscoidea</taxon>
        <taxon>Glossinidae</taxon>
        <taxon>Glossina</taxon>
    </lineage>
</organism>
<dbReference type="AlphaFoldDB" id="A0A1A9UYK6"/>
<dbReference type="SUPFAM" id="SSF81383">
    <property type="entry name" value="F-box domain"/>
    <property type="match status" value="1"/>
</dbReference>
<dbReference type="EnsemblMetazoa" id="GAUT019884-RA">
    <property type="protein sequence ID" value="GAUT019884-PA"/>
    <property type="gene ID" value="GAUT019884"/>
</dbReference>
<keyword evidence="3" id="KW-1185">Reference proteome</keyword>
<evidence type="ECO:0000259" key="1">
    <source>
        <dbReference type="PROSITE" id="PS50181"/>
    </source>
</evidence>
<dbReference type="InterPro" id="IPR001810">
    <property type="entry name" value="F-box_dom"/>
</dbReference>
<reference evidence="2" key="1">
    <citation type="submission" date="2020-05" db="UniProtKB">
        <authorList>
            <consortium name="EnsemblMetazoa"/>
        </authorList>
    </citation>
    <scope>IDENTIFICATION</scope>
    <source>
        <strain evidence="2">TTRI</strain>
    </source>
</reference>
<dbReference type="InterPro" id="IPR036047">
    <property type="entry name" value="F-box-like_dom_sf"/>
</dbReference>
<name>A0A1A9UYK6_GLOAU</name>
<dbReference type="Pfam" id="PF12937">
    <property type="entry name" value="F-box-like"/>
    <property type="match status" value="1"/>
</dbReference>
<dbReference type="STRING" id="7395.A0A1A9UYK6"/>
<evidence type="ECO:0000313" key="3">
    <source>
        <dbReference type="Proteomes" id="UP000078200"/>
    </source>
</evidence>
<accession>A0A1A9UYK6</accession>
<dbReference type="Gene3D" id="3.80.10.10">
    <property type="entry name" value="Ribonuclease Inhibitor"/>
    <property type="match status" value="2"/>
</dbReference>
<dbReference type="InterPro" id="IPR032675">
    <property type="entry name" value="LRR_dom_sf"/>
</dbReference>
<proteinExistence type="predicted"/>
<dbReference type="Proteomes" id="UP000078200">
    <property type="component" value="Unassembled WGS sequence"/>
</dbReference>